<feature type="transmembrane region" description="Helical" evidence="7">
    <location>
        <begin position="244"/>
        <end position="269"/>
    </location>
</feature>
<evidence type="ECO:0000259" key="8">
    <source>
        <dbReference type="PROSITE" id="PS50928"/>
    </source>
</evidence>
<dbReference type="GO" id="GO:0055085">
    <property type="term" value="P:transmembrane transport"/>
    <property type="evidence" value="ECO:0007669"/>
    <property type="project" value="InterPro"/>
</dbReference>
<feature type="transmembrane region" description="Helical" evidence="7">
    <location>
        <begin position="124"/>
        <end position="144"/>
    </location>
</feature>
<organism evidence="9 10">
    <name type="scientific">Sphingobium fontiphilum</name>
    <dbReference type="NCBI Taxonomy" id="944425"/>
    <lineage>
        <taxon>Bacteria</taxon>
        <taxon>Pseudomonadati</taxon>
        <taxon>Pseudomonadota</taxon>
        <taxon>Alphaproteobacteria</taxon>
        <taxon>Sphingomonadales</taxon>
        <taxon>Sphingomonadaceae</taxon>
        <taxon>Sphingobium</taxon>
    </lineage>
</organism>
<dbReference type="PANTHER" id="PTHR30151">
    <property type="entry name" value="ALKANE SULFONATE ABC TRANSPORTER-RELATED, MEMBRANE SUBUNIT"/>
    <property type="match status" value="1"/>
</dbReference>
<feature type="domain" description="ABC transmembrane type-1" evidence="8">
    <location>
        <begin position="117"/>
        <end position="311"/>
    </location>
</feature>
<evidence type="ECO:0000256" key="1">
    <source>
        <dbReference type="ARBA" id="ARBA00004651"/>
    </source>
</evidence>
<keyword evidence="10" id="KW-1185">Reference proteome</keyword>
<sequence>MNTKTPPAWMARYIPSGPQIVKAAKGLVAPLAGIVIFLTLWAVLAPQVQTSLGALPGPGAVAEQAVALYGDYQATEQAKADFYAQQDARNAALEAAGRGAEAQNFPYSGAPTFLDQIVTSLETVALGFIIATLIAVPLGLVCGLSKRVNAAINPLIQIFKPVSPLAWLPIVTMVISATMTSPDPTLPKSFVISALVVTLCSLWPTLINTSVGAASIDKDLLNVGKVLRLGFAARLTKLILPSSLPYIFTGMRLSLGVGWMVLIAAEMLAQNPGLGKFVWDEFQNGSSQSLARIMLAVLVIGFIGFALDRIMGALQALASRNHKA</sequence>
<dbReference type="GO" id="GO:0005886">
    <property type="term" value="C:plasma membrane"/>
    <property type="evidence" value="ECO:0007669"/>
    <property type="project" value="UniProtKB-SubCell"/>
</dbReference>
<keyword evidence="4 7" id="KW-0812">Transmembrane</keyword>
<dbReference type="PANTHER" id="PTHR30151:SF7">
    <property type="entry name" value="NITRATE IMPORT PERMEASE PROTEIN NRTB"/>
    <property type="match status" value="1"/>
</dbReference>
<comment type="similarity">
    <text evidence="7">Belongs to the binding-protein-dependent transport system permease family.</text>
</comment>
<dbReference type="Gene3D" id="1.10.3720.10">
    <property type="entry name" value="MetI-like"/>
    <property type="match status" value="1"/>
</dbReference>
<feature type="transmembrane region" description="Helical" evidence="7">
    <location>
        <begin position="289"/>
        <end position="307"/>
    </location>
</feature>
<keyword evidence="6 7" id="KW-0472">Membrane</keyword>
<feature type="transmembrane region" description="Helical" evidence="7">
    <location>
        <begin position="20"/>
        <end position="44"/>
    </location>
</feature>
<accession>A0A7W6DFZ8</accession>
<evidence type="ECO:0000256" key="6">
    <source>
        <dbReference type="ARBA" id="ARBA00023136"/>
    </source>
</evidence>
<dbReference type="SUPFAM" id="SSF161098">
    <property type="entry name" value="MetI-like"/>
    <property type="match status" value="1"/>
</dbReference>
<evidence type="ECO:0000256" key="3">
    <source>
        <dbReference type="ARBA" id="ARBA00022475"/>
    </source>
</evidence>
<dbReference type="InterPro" id="IPR000515">
    <property type="entry name" value="MetI-like"/>
</dbReference>
<dbReference type="Pfam" id="PF00528">
    <property type="entry name" value="BPD_transp_1"/>
    <property type="match status" value="1"/>
</dbReference>
<protein>
    <submittedName>
        <fullName evidence="9">Nitrate/nitrite transport system permease protein</fullName>
    </submittedName>
</protein>
<name>A0A7W6DFZ8_9SPHN</name>
<comment type="caution">
    <text evidence="9">The sequence shown here is derived from an EMBL/GenBank/DDBJ whole genome shotgun (WGS) entry which is preliminary data.</text>
</comment>
<comment type="subcellular location">
    <subcellularLocation>
        <location evidence="1 7">Cell membrane</location>
        <topology evidence="1 7">Multi-pass membrane protein</topology>
    </subcellularLocation>
</comment>
<keyword evidence="5 7" id="KW-1133">Transmembrane helix</keyword>
<dbReference type="EMBL" id="JACIEB010000004">
    <property type="protein sequence ID" value="MBB3982373.1"/>
    <property type="molecule type" value="Genomic_DNA"/>
</dbReference>
<evidence type="ECO:0000256" key="7">
    <source>
        <dbReference type="RuleBase" id="RU363032"/>
    </source>
</evidence>
<reference evidence="9 10" key="1">
    <citation type="submission" date="2020-08" db="EMBL/GenBank/DDBJ databases">
        <title>Genomic Encyclopedia of Type Strains, Phase IV (KMG-IV): sequencing the most valuable type-strain genomes for metagenomic binning, comparative biology and taxonomic classification.</title>
        <authorList>
            <person name="Goeker M."/>
        </authorList>
    </citation>
    <scope>NUCLEOTIDE SEQUENCE [LARGE SCALE GENOMIC DNA]</scope>
    <source>
        <strain evidence="9 10">DSM 29348</strain>
    </source>
</reference>
<dbReference type="InterPro" id="IPR035906">
    <property type="entry name" value="MetI-like_sf"/>
</dbReference>
<keyword evidence="3" id="KW-1003">Cell membrane</keyword>
<evidence type="ECO:0000313" key="10">
    <source>
        <dbReference type="Proteomes" id="UP000552757"/>
    </source>
</evidence>
<dbReference type="RefSeq" id="WP_221214336.1">
    <property type="nucleotide sequence ID" value="NZ_JACIEB010000004.1"/>
</dbReference>
<evidence type="ECO:0000256" key="2">
    <source>
        <dbReference type="ARBA" id="ARBA00022448"/>
    </source>
</evidence>
<dbReference type="Proteomes" id="UP000552757">
    <property type="component" value="Unassembled WGS sequence"/>
</dbReference>
<gene>
    <name evidence="9" type="ORF">GGR44_002036</name>
</gene>
<proteinExistence type="inferred from homology"/>
<dbReference type="PROSITE" id="PS50928">
    <property type="entry name" value="ABC_TM1"/>
    <property type="match status" value="1"/>
</dbReference>
<dbReference type="AlphaFoldDB" id="A0A7W6DFZ8"/>
<feature type="transmembrane region" description="Helical" evidence="7">
    <location>
        <begin position="165"/>
        <end position="182"/>
    </location>
</feature>
<evidence type="ECO:0000313" key="9">
    <source>
        <dbReference type="EMBL" id="MBB3982373.1"/>
    </source>
</evidence>
<feature type="transmembrane region" description="Helical" evidence="7">
    <location>
        <begin position="188"/>
        <end position="207"/>
    </location>
</feature>
<evidence type="ECO:0000256" key="4">
    <source>
        <dbReference type="ARBA" id="ARBA00022692"/>
    </source>
</evidence>
<evidence type="ECO:0000256" key="5">
    <source>
        <dbReference type="ARBA" id="ARBA00022989"/>
    </source>
</evidence>
<dbReference type="CDD" id="cd06261">
    <property type="entry name" value="TM_PBP2"/>
    <property type="match status" value="1"/>
</dbReference>
<keyword evidence="2 7" id="KW-0813">Transport</keyword>